<dbReference type="NCBIfam" id="TIGR01391">
    <property type="entry name" value="dnaG"/>
    <property type="match status" value="1"/>
</dbReference>
<comment type="caution">
    <text evidence="15">The sequence shown here is derived from an EMBL/GenBank/DDBJ whole genome shotgun (WGS) entry which is preliminary data.</text>
</comment>
<feature type="domain" description="Toprim" evidence="14">
    <location>
        <begin position="261"/>
        <end position="361"/>
    </location>
</feature>
<dbReference type="InterPro" id="IPR002694">
    <property type="entry name" value="Znf_CHC2"/>
</dbReference>
<dbReference type="PIRSF" id="PIRSF002811">
    <property type="entry name" value="DnaG"/>
    <property type="match status" value="1"/>
</dbReference>
<evidence type="ECO:0000256" key="5">
    <source>
        <dbReference type="ARBA" id="ARBA00022705"/>
    </source>
</evidence>
<keyword evidence="1 12" id="KW-0240">DNA-directed RNA polymerase</keyword>
<evidence type="ECO:0000256" key="9">
    <source>
        <dbReference type="ARBA" id="ARBA00022842"/>
    </source>
</evidence>
<dbReference type="PANTHER" id="PTHR30313:SF2">
    <property type="entry name" value="DNA PRIMASE"/>
    <property type="match status" value="1"/>
</dbReference>
<dbReference type="InterPro" id="IPR019475">
    <property type="entry name" value="DNA_primase_DnaB-bd"/>
</dbReference>
<dbReference type="RefSeq" id="WP_313273096.1">
    <property type="nucleotide sequence ID" value="NZ_JASXSX010000001.1"/>
</dbReference>
<evidence type="ECO:0000256" key="10">
    <source>
        <dbReference type="ARBA" id="ARBA00023125"/>
    </source>
</evidence>
<dbReference type="InterPro" id="IPR006171">
    <property type="entry name" value="TOPRIM_dom"/>
</dbReference>
<dbReference type="Gene3D" id="3.40.1360.10">
    <property type="match status" value="1"/>
</dbReference>
<keyword evidence="4 12" id="KW-0548">Nucleotidyltransferase</keyword>
<keyword evidence="6 12" id="KW-0479">Metal-binding</keyword>
<dbReference type="HAMAP" id="MF_00974">
    <property type="entry name" value="DNA_primase_DnaG"/>
    <property type="match status" value="1"/>
</dbReference>
<organism evidence="15 16">
    <name type="scientific">Gleimia hominis</name>
    <dbReference type="NCBI Taxonomy" id="595468"/>
    <lineage>
        <taxon>Bacteria</taxon>
        <taxon>Bacillati</taxon>
        <taxon>Actinomycetota</taxon>
        <taxon>Actinomycetes</taxon>
        <taxon>Actinomycetales</taxon>
        <taxon>Actinomycetaceae</taxon>
        <taxon>Gleimia</taxon>
    </lineage>
</organism>
<dbReference type="SUPFAM" id="SSF57783">
    <property type="entry name" value="Zinc beta-ribbon"/>
    <property type="match status" value="1"/>
</dbReference>
<sequence>MAGLIAKEDIERVRERINLEDIVSQYVTLRSAGVDSLKGLCPFHDEKTPSFHVRPAVGRWHCFGCGENGDVFSFIQQIDHLSFTEAVEYLAQKANVTLHYERGSKREAAQFGKRQRLIDAHRIAEEFFQKNLAAPTAQAARDFLGARGFSETTAQHFGIGYAPQSWNELTDLLRSRSFREDEILTAGLASQGRRGLYDRFRGRLIWPIRDLTGATIGFGARRLTDDDQGPKYLNTPETPIYKKSQVLYGLDLAKRNIAKKRRVVIVEGYTDVMAAHIAGIDTAVATCGTAFGHEHVKIIRRLLGDSADPAAGVRLASGRSRGGEVIFTFDGDEAGRKAALKAFAEDQNFASQTFVAVENTGLDPCDLRLERGDDALVKLIESRKPLFEFAIRSSLKNLDLNTAEGRVRGLRETAPIINQIRDHALRREYSRELAGWLGMDERDVSQAIRHSNRATSREQNQRAELPLRASTDPVERSQRQALEAVLQRPADVMGIGFDDLDGDTFATPALRSVHDAIRAAGGLHAFADELQIAQAQEADADQALAVASSRWLNTITDDTDPTVSNVISALLVAPLPQDDPTRIREYAQGVVKSLVQHGFIREIGKCKAQLARLDPESDEHAQVFRRLVTLEEQRKNIR</sequence>
<evidence type="ECO:0000256" key="11">
    <source>
        <dbReference type="ARBA" id="ARBA00023163"/>
    </source>
</evidence>
<evidence type="ECO:0000313" key="16">
    <source>
        <dbReference type="Proteomes" id="UP001247542"/>
    </source>
</evidence>
<keyword evidence="9" id="KW-0460">Magnesium</keyword>
<comment type="domain">
    <text evidence="12">Contains an N-terminal zinc-binding domain, a central core domain that contains the primase activity, and a C-terminal DnaB-binding domain.</text>
</comment>
<dbReference type="SUPFAM" id="SSF56731">
    <property type="entry name" value="DNA primase core"/>
    <property type="match status" value="1"/>
</dbReference>
<accession>A0ABU3IC41</accession>
<evidence type="ECO:0000256" key="4">
    <source>
        <dbReference type="ARBA" id="ARBA00022695"/>
    </source>
</evidence>
<comment type="subunit">
    <text evidence="12">Monomer. Interacts with DnaB.</text>
</comment>
<dbReference type="Gene3D" id="3.90.980.10">
    <property type="entry name" value="DNA primase, catalytic core, N-terminal domain"/>
    <property type="match status" value="1"/>
</dbReference>
<dbReference type="EC" id="2.7.7.101" evidence="12"/>
<protein>
    <recommendedName>
        <fullName evidence="12 13">DNA primase</fullName>
        <ecNumber evidence="12">2.7.7.101</ecNumber>
    </recommendedName>
</protein>
<dbReference type="InterPro" id="IPR006295">
    <property type="entry name" value="DNA_primase_DnaG"/>
</dbReference>
<dbReference type="InterPro" id="IPR050219">
    <property type="entry name" value="DnaG_primase"/>
</dbReference>
<evidence type="ECO:0000256" key="6">
    <source>
        <dbReference type="ARBA" id="ARBA00022723"/>
    </source>
</evidence>
<dbReference type="PROSITE" id="PS50880">
    <property type="entry name" value="TOPRIM"/>
    <property type="match status" value="1"/>
</dbReference>
<keyword evidence="3 12" id="KW-0808">Transferase</keyword>
<dbReference type="Pfam" id="PF08278">
    <property type="entry name" value="DnaG_DnaB_bind"/>
    <property type="match status" value="1"/>
</dbReference>
<keyword evidence="16" id="KW-1185">Reference proteome</keyword>
<dbReference type="Pfam" id="PF13662">
    <property type="entry name" value="Toprim_4"/>
    <property type="match status" value="1"/>
</dbReference>
<reference evidence="15 16" key="1">
    <citation type="submission" date="2023-06" db="EMBL/GenBank/DDBJ databases">
        <title>Draft genome sequence of Gleimia hominis type strain CCUG 57540T.</title>
        <authorList>
            <person name="Salva-Serra F."/>
            <person name="Cardew S."/>
            <person name="Jensie Markopoulos S."/>
            <person name="Ohlen M."/>
            <person name="Inganas E."/>
            <person name="Svensson-Stadler L."/>
            <person name="Moore E.R.B."/>
        </authorList>
    </citation>
    <scope>NUCLEOTIDE SEQUENCE [LARGE SCALE GENOMIC DNA]</scope>
    <source>
        <strain evidence="15 16">CCUG 57540</strain>
    </source>
</reference>
<dbReference type="Proteomes" id="UP001247542">
    <property type="component" value="Unassembled WGS sequence"/>
</dbReference>
<comment type="similarity">
    <text evidence="12 13">Belongs to the DnaG primase family.</text>
</comment>
<feature type="zinc finger region" description="CHC2-type" evidence="12">
    <location>
        <begin position="41"/>
        <end position="65"/>
    </location>
</feature>
<dbReference type="InterPro" id="IPR034151">
    <property type="entry name" value="TOPRIM_DnaG_bac"/>
</dbReference>
<evidence type="ECO:0000259" key="14">
    <source>
        <dbReference type="PROSITE" id="PS50880"/>
    </source>
</evidence>
<name>A0ABU3IC41_9ACTO</name>
<evidence type="ECO:0000256" key="3">
    <source>
        <dbReference type="ARBA" id="ARBA00022679"/>
    </source>
</evidence>
<evidence type="ECO:0000256" key="1">
    <source>
        <dbReference type="ARBA" id="ARBA00022478"/>
    </source>
</evidence>
<keyword evidence="11 12" id="KW-0804">Transcription</keyword>
<dbReference type="CDD" id="cd03364">
    <property type="entry name" value="TOPRIM_DnaG_primases"/>
    <property type="match status" value="1"/>
</dbReference>
<evidence type="ECO:0000256" key="7">
    <source>
        <dbReference type="ARBA" id="ARBA00022771"/>
    </source>
</evidence>
<keyword evidence="2 12" id="KW-0639">Primosome</keyword>
<evidence type="ECO:0000256" key="8">
    <source>
        <dbReference type="ARBA" id="ARBA00022833"/>
    </source>
</evidence>
<evidence type="ECO:0000313" key="15">
    <source>
        <dbReference type="EMBL" id="MDT3767496.1"/>
    </source>
</evidence>
<dbReference type="SMART" id="SM00400">
    <property type="entry name" value="ZnF_CHCC"/>
    <property type="match status" value="1"/>
</dbReference>
<comment type="catalytic activity">
    <reaction evidence="12">
        <text>ssDNA + n NTP = ssDNA/pppN(pN)n-1 hybrid + (n-1) diphosphate.</text>
        <dbReference type="EC" id="2.7.7.101"/>
    </reaction>
</comment>
<gene>
    <name evidence="12 15" type="primary">dnaG</name>
    <name evidence="15" type="ORF">QS713_05390</name>
</gene>
<dbReference type="InterPro" id="IPR013264">
    <property type="entry name" value="DNAG_N"/>
</dbReference>
<keyword evidence="8 12" id="KW-0862">Zinc</keyword>
<dbReference type="Gene3D" id="3.90.580.10">
    <property type="entry name" value="Zinc finger, CHC2-type domain"/>
    <property type="match status" value="1"/>
</dbReference>
<comment type="function">
    <text evidence="12 13">RNA polymerase that catalyzes the synthesis of short RNA molecules used as primers for DNA polymerase during DNA replication.</text>
</comment>
<dbReference type="Pfam" id="PF10410">
    <property type="entry name" value="DnaB_bind"/>
    <property type="match status" value="1"/>
</dbReference>
<dbReference type="Pfam" id="PF08275">
    <property type="entry name" value="DNAG_N"/>
    <property type="match status" value="1"/>
</dbReference>
<evidence type="ECO:0000256" key="13">
    <source>
        <dbReference type="PIRNR" id="PIRNR002811"/>
    </source>
</evidence>
<comment type="cofactor">
    <cofactor evidence="12 13">
        <name>Zn(2+)</name>
        <dbReference type="ChEBI" id="CHEBI:29105"/>
    </cofactor>
    <text evidence="12 13">Binds 1 zinc ion per monomer.</text>
</comment>
<dbReference type="InterPro" id="IPR037068">
    <property type="entry name" value="DNA_primase_core_N_sf"/>
</dbReference>
<dbReference type="InterPro" id="IPR036977">
    <property type="entry name" value="DNA_primase_Znf_CHC2"/>
</dbReference>
<dbReference type="EMBL" id="JASXSX010000001">
    <property type="protein sequence ID" value="MDT3767496.1"/>
    <property type="molecule type" value="Genomic_DNA"/>
</dbReference>
<dbReference type="InterPro" id="IPR013173">
    <property type="entry name" value="DNA_primase_DnaG_DnaB-bd_dom"/>
</dbReference>
<evidence type="ECO:0000256" key="2">
    <source>
        <dbReference type="ARBA" id="ARBA00022515"/>
    </source>
</evidence>
<dbReference type="PANTHER" id="PTHR30313">
    <property type="entry name" value="DNA PRIMASE"/>
    <property type="match status" value="1"/>
</dbReference>
<keyword evidence="10 12" id="KW-0238">DNA-binding</keyword>
<proteinExistence type="inferred from homology"/>
<keyword evidence="5 12" id="KW-0235">DNA replication</keyword>
<dbReference type="Pfam" id="PF01807">
    <property type="entry name" value="Zn_ribbon_DnaG"/>
    <property type="match status" value="1"/>
</dbReference>
<dbReference type="InterPro" id="IPR030846">
    <property type="entry name" value="DnaG_bac"/>
</dbReference>
<keyword evidence="7 12" id="KW-0863">Zinc-finger</keyword>
<evidence type="ECO:0000256" key="12">
    <source>
        <dbReference type="HAMAP-Rule" id="MF_00974"/>
    </source>
</evidence>
<dbReference type="SMART" id="SM00493">
    <property type="entry name" value="TOPRIM"/>
    <property type="match status" value="1"/>
</dbReference>